<dbReference type="Pfam" id="PF07479">
    <property type="entry name" value="NAD_Gly3P_dh_C"/>
    <property type="match status" value="1"/>
</dbReference>
<feature type="binding site" evidence="16">
    <location>
        <position position="262"/>
    </location>
    <ligand>
        <name>NAD(+)</name>
        <dbReference type="ChEBI" id="CHEBI:57540"/>
    </ligand>
</feature>
<keyword evidence="2 13" id="KW-0444">Lipid biosynthesis</keyword>
<keyword evidence="6 13" id="KW-0443">Lipid metabolism</keyword>
<evidence type="ECO:0000259" key="19">
    <source>
        <dbReference type="Pfam" id="PF07479"/>
    </source>
</evidence>
<dbReference type="GO" id="GO:0046167">
    <property type="term" value="P:glycerol-3-phosphate biosynthetic process"/>
    <property type="evidence" value="ECO:0007669"/>
    <property type="project" value="UniProtKB-UniRule"/>
</dbReference>
<dbReference type="GO" id="GO:0006650">
    <property type="term" value="P:glycerophospholipid metabolic process"/>
    <property type="evidence" value="ECO:0007669"/>
    <property type="project" value="UniProtKB-UniRule"/>
</dbReference>
<evidence type="ECO:0000256" key="16">
    <source>
        <dbReference type="PIRSR" id="PIRSR000114-3"/>
    </source>
</evidence>
<evidence type="ECO:0000256" key="2">
    <source>
        <dbReference type="ARBA" id="ARBA00022516"/>
    </source>
</evidence>
<dbReference type="GO" id="GO:0051287">
    <property type="term" value="F:NAD binding"/>
    <property type="evidence" value="ECO:0007669"/>
    <property type="project" value="InterPro"/>
</dbReference>
<dbReference type="AlphaFoldDB" id="A0AAU8A207"/>
<dbReference type="FunFam" id="1.10.1040.10:FF:000001">
    <property type="entry name" value="Glycerol-3-phosphate dehydrogenase [NAD(P)+]"/>
    <property type="match status" value="1"/>
</dbReference>
<evidence type="ECO:0000256" key="9">
    <source>
        <dbReference type="ARBA" id="ARBA00052716"/>
    </source>
</evidence>
<feature type="binding site" evidence="13">
    <location>
        <position position="50"/>
    </location>
    <ligand>
        <name>NADPH</name>
        <dbReference type="ChEBI" id="CHEBI:57783"/>
    </ligand>
</feature>
<feature type="active site" description="Proton acceptor" evidence="13 14">
    <location>
        <position position="198"/>
    </location>
</feature>
<dbReference type="PANTHER" id="PTHR11728:SF1">
    <property type="entry name" value="GLYCEROL-3-PHOSPHATE DEHYDROGENASE [NAD(+)] 2, CHLOROPLASTIC"/>
    <property type="match status" value="1"/>
</dbReference>
<dbReference type="NCBIfam" id="NF000940">
    <property type="entry name" value="PRK00094.1-2"/>
    <property type="match status" value="1"/>
</dbReference>
<dbReference type="Gene3D" id="1.10.1040.10">
    <property type="entry name" value="N-(1-d-carboxylethyl)-l-norvaline Dehydrogenase, domain 2"/>
    <property type="match status" value="1"/>
</dbReference>
<feature type="domain" description="Glycerol-3-phosphate dehydrogenase NAD-dependent N-terminal" evidence="18">
    <location>
        <begin position="2"/>
        <end position="167"/>
    </location>
</feature>
<comment type="catalytic activity">
    <reaction evidence="9">
        <text>sn-glycerol 3-phosphate + NADP(+) = dihydroxyacetone phosphate + NADPH + H(+)</text>
        <dbReference type="Rhea" id="RHEA:11096"/>
        <dbReference type="ChEBI" id="CHEBI:15378"/>
        <dbReference type="ChEBI" id="CHEBI:57597"/>
        <dbReference type="ChEBI" id="CHEBI:57642"/>
        <dbReference type="ChEBI" id="CHEBI:57783"/>
        <dbReference type="ChEBI" id="CHEBI:58349"/>
        <dbReference type="EC" id="1.1.1.94"/>
    </reaction>
    <physiologicalReaction direction="right-to-left" evidence="9">
        <dbReference type="Rhea" id="RHEA:11098"/>
    </physiologicalReaction>
</comment>
<feature type="binding site" evidence="15">
    <location>
        <position position="110"/>
    </location>
    <ligand>
        <name>substrate</name>
    </ligand>
</feature>
<evidence type="ECO:0000256" key="14">
    <source>
        <dbReference type="PIRSR" id="PIRSR000114-1"/>
    </source>
</evidence>
<feature type="binding site" evidence="13">
    <location>
        <position position="261"/>
    </location>
    <ligand>
        <name>sn-glycerol 3-phosphate</name>
        <dbReference type="ChEBI" id="CHEBI:57597"/>
    </ligand>
</feature>
<comment type="catalytic activity">
    <reaction evidence="13">
        <text>sn-glycerol 3-phosphate + NAD(+) = dihydroxyacetone phosphate + NADH + H(+)</text>
        <dbReference type="Rhea" id="RHEA:11092"/>
        <dbReference type="ChEBI" id="CHEBI:15378"/>
        <dbReference type="ChEBI" id="CHEBI:57540"/>
        <dbReference type="ChEBI" id="CHEBI:57597"/>
        <dbReference type="ChEBI" id="CHEBI:57642"/>
        <dbReference type="ChEBI" id="CHEBI:57945"/>
        <dbReference type="EC" id="1.1.1.94"/>
    </reaction>
</comment>
<proteinExistence type="inferred from homology"/>
<name>A0AAU8A207_9BURK</name>
<dbReference type="EMBL" id="CP099959">
    <property type="protein sequence ID" value="XCC57617.1"/>
    <property type="molecule type" value="Genomic_DNA"/>
</dbReference>
<dbReference type="InterPro" id="IPR013328">
    <property type="entry name" value="6PGD_dom2"/>
</dbReference>
<comment type="pathway">
    <text evidence="13">Membrane lipid metabolism; glycerophospholipid metabolism.</text>
</comment>
<dbReference type="SUPFAM" id="SSF48179">
    <property type="entry name" value="6-phosphogluconate dehydrogenase C-terminal domain-like"/>
    <property type="match status" value="1"/>
</dbReference>
<comment type="subcellular location">
    <subcellularLocation>
        <location evidence="13">Cytoplasm</location>
    </subcellularLocation>
</comment>
<dbReference type="NCBIfam" id="NF000942">
    <property type="entry name" value="PRK00094.1-4"/>
    <property type="match status" value="1"/>
</dbReference>
<keyword evidence="13" id="KW-0963">Cytoplasm</keyword>
<feature type="binding site" evidence="13">
    <location>
        <position position="143"/>
    </location>
    <ligand>
        <name>sn-glycerol 3-phosphate</name>
        <dbReference type="ChEBI" id="CHEBI:57597"/>
    </ligand>
</feature>
<dbReference type="EC" id="1.1.1.94" evidence="10 13"/>
<evidence type="ECO:0000256" key="8">
    <source>
        <dbReference type="ARBA" id="ARBA00023264"/>
    </source>
</evidence>
<feature type="binding site" evidence="13">
    <location>
        <position position="147"/>
    </location>
    <ligand>
        <name>NADPH</name>
        <dbReference type="ChEBI" id="CHEBI:57783"/>
    </ligand>
</feature>
<dbReference type="FunFam" id="3.40.50.720:FF:000019">
    <property type="entry name" value="Glycerol-3-phosphate dehydrogenase [NAD(P)+]"/>
    <property type="match status" value="1"/>
</dbReference>
<dbReference type="PRINTS" id="PR00077">
    <property type="entry name" value="GPDHDRGNASE"/>
</dbReference>
<feature type="binding site" evidence="13">
    <location>
        <position position="110"/>
    </location>
    <ligand>
        <name>NADPH</name>
        <dbReference type="ChEBI" id="CHEBI:57783"/>
    </ligand>
</feature>
<evidence type="ECO:0000256" key="17">
    <source>
        <dbReference type="RuleBase" id="RU000437"/>
    </source>
</evidence>
<feature type="binding site" evidence="13">
    <location>
        <position position="110"/>
    </location>
    <ligand>
        <name>sn-glycerol 3-phosphate</name>
        <dbReference type="ChEBI" id="CHEBI:57597"/>
    </ligand>
</feature>
<dbReference type="PIRSF" id="PIRSF000114">
    <property type="entry name" value="Glycerol-3-P_dh"/>
    <property type="match status" value="1"/>
</dbReference>
<feature type="binding site" evidence="16">
    <location>
        <begin position="7"/>
        <end position="12"/>
    </location>
    <ligand>
        <name>NAD(+)</name>
        <dbReference type="ChEBI" id="CHEBI:57540"/>
    </ligand>
</feature>
<dbReference type="InterPro" id="IPR006109">
    <property type="entry name" value="G3P_DH_NAD-dep_C"/>
</dbReference>
<feature type="binding site" evidence="13">
    <location>
        <position position="288"/>
    </location>
    <ligand>
        <name>NADPH</name>
        <dbReference type="ChEBI" id="CHEBI:57783"/>
    </ligand>
</feature>
<feature type="binding site" evidence="16">
    <location>
        <position position="147"/>
    </location>
    <ligand>
        <name>NAD(+)</name>
        <dbReference type="ChEBI" id="CHEBI:57540"/>
    </ligand>
</feature>
<keyword evidence="5 13" id="KW-0520">NAD</keyword>
<dbReference type="InterPro" id="IPR008927">
    <property type="entry name" value="6-PGluconate_DH-like_C_sf"/>
</dbReference>
<dbReference type="GO" id="GO:0008654">
    <property type="term" value="P:phospholipid biosynthetic process"/>
    <property type="evidence" value="ECO:0007669"/>
    <property type="project" value="UniProtKB-KW"/>
</dbReference>
<evidence type="ECO:0000259" key="18">
    <source>
        <dbReference type="Pfam" id="PF01210"/>
    </source>
</evidence>
<feature type="binding site" evidence="13">
    <location>
        <position position="262"/>
    </location>
    <ligand>
        <name>NADPH</name>
        <dbReference type="ChEBI" id="CHEBI:57783"/>
    </ligand>
</feature>
<dbReference type="GO" id="GO:0047952">
    <property type="term" value="F:glycerol-3-phosphate dehydrogenase [NAD(P)+] activity"/>
    <property type="evidence" value="ECO:0007669"/>
    <property type="project" value="UniProtKB-UniRule"/>
</dbReference>
<feature type="binding site" evidence="13">
    <location>
        <position position="11"/>
    </location>
    <ligand>
        <name>NADPH</name>
        <dbReference type="ChEBI" id="CHEBI:57783"/>
    </ligand>
</feature>
<dbReference type="InterPro" id="IPR006168">
    <property type="entry name" value="G3P_DH_NAD-dep"/>
</dbReference>
<accession>A0AAU8A207</accession>
<dbReference type="InterPro" id="IPR011128">
    <property type="entry name" value="G3P_DH_NAD-dep_N"/>
</dbReference>
<comment type="caution">
    <text evidence="13">Lacks conserved residue(s) required for the propagation of feature annotation.</text>
</comment>
<keyword evidence="8 13" id="KW-1208">Phospholipid metabolism</keyword>
<dbReference type="GO" id="GO:0046168">
    <property type="term" value="P:glycerol-3-phosphate catabolic process"/>
    <property type="evidence" value="ECO:0007669"/>
    <property type="project" value="InterPro"/>
</dbReference>
<keyword evidence="4 13" id="KW-0560">Oxidoreductase</keyword>
<dbReference type="PANTHER" id="PTHR11728">
    <property type="entry name" value="GLYCEROL-3-PHOSPHATE DEHYDROGENASE"/>
    <property type="match status" value="1"/>
</dbReference>
<keyword evidence="7 13" id="KW-0594">Phospholipid biosynthesis</keyword>
<comment type="function">
    <text evidence="13">Catalyzes the reduction of the glycolytic intermediate dihydroxyacetone phosphate (DHAP) to sn-glycerol 3-phosphate (G3P), the key precursor for phospholipid synthesis.</text>
</comment>
<evidence type="ECO:0000256" key="12">
    <source>
        <dbReference type="ARBA" id="ARBA00080511"/>
    </source>
</evidence>
<evidence type="ECO:0000256" key="3">
    <source>
        <dbReference type="ARBA" id="ARBA00022857"/>
    </source>
</evidence>
<organism evidence="20">
    <name type="scientific">Polynucleobacter sp. UK-FUSCHL-C3</name>
    <dbReference type="NCBI Taxonomy" id="2955208"/>
    <lineage>
        <taxon>Bacteria</taxon>
        <taxon>Pseudomonadati</taxon>
        <taxon>Pseudomonadota</taxon>
        <taxon>Betaproteobacteria</taxon>
        <taxon>Burkholderiales</taxon>
        <taxon>Burkholderiaceae</taxon>
        <taxon>Polynucleobacter</taxon>
    </lineage>
</organism>
<feature type="binding site" evidence="13">
    <location>
        <position position="251"/>
    </location>
    <ligand>
        <name>sn-glycerol 3-phosphate</name>
        <dbReference type="ChEBI" id="CHEBI:57597"/>
    </ligand>
</feature>
<keyword evidence="13" id="KW-0547">Nucleotide-binding</keyword>
<evidence type="ECO:0000256" key="13">
    <source>
        <dbReference type="HAMAP-Rule" id="MF_00394"/>
    </source>
</evidence>
<dbReference type="Gene3D" id="3.40.50.720">
    <property type="entry name" value="NAD(P)-binding Rossmann-like Domain"/>
    <property type="match status" value="1"/>
</dbReference>
<feature type="binding site" evidence="13">
    <location>
        <position position="198"/>
    </location>
    <ligand>
        <name>sn-glycerol 3-phosphate</name>
        <dbReference type="ChEBI" id="CHEBI:57597"/>
    </ligand>
</feature>
<gene>
    <name evidence="13" type="primary">gpsA</name>
    <name evidence="20" type="ORF">NKE59_09060</name>
</gene>
<comment type="similarity">
    <text evidence="1 13 17">Belongs to the NAD-dependent glycerol-3-phosphate dehydrogenase family.</text>
</comment>
<evidence type="ECO:0000313" key="20">
    <source>
        <dbReference type="EMBL" id="XCC57617.1"/>
    </source>
</evidence>
<keyword evidence="3 13" id="KW-0521">NADP</keyword>
<feature type="binding site" evidence="13">
    <location>
        <position position="286"/>
    </location>
    <ligand>
        <name>NADPH</name>
        <dbReference type="ChEBI" id="CHEBI:57783"/>
    </ligand>
</feature>
<evidence type="ECO:0000256" key="4">
    <source>
        <dbReference type="ARBA" id="ARBA00023002"/>
    </source>
</evidence>
<dbReference type="GO" id="GO:0005975">
    <property type="term" value="P:carbohydrate metabolic process"/>
    <property type="evidence" value="ECO:0007669"/>
    <property type="project" value="InterPro"/>
</dbReference>
<feature type="binding site" evidence="15">
    <location>
        <begin position="262"/>
        <end position="263"/>
    </location>
    <ligand>
        <name>substrate</name>
    </ligand>
</feature>
<dbReference type="InterPro" id="IPR036291">
    <property type="entry name" value="NAD(P)-bd_dom_sf"/>
</dbReference>
<evidence type="ECO:0000256" key="7">
    <source>
        <dbReference type="ARBA" id="ARBA00023209"/>
    </source>
</evidence>
<dbReference type="SUPFAM" id="SSF51735">
    <property type="entry name" value="NAD(P)-binding Rossmann-fold domains"/>
    <property type="match status" value="1"/>
</dbReference>
<evidence type="ECO:0000256" key="1">
    <source>
        <dbReference type="ARBA" id="ARBA00011009"/>
    </source>
</evidence>
<feature type="domain" description="Glycerol-3-phosphate dehydrogenase NAD-dependent C-terminal" evidence="19">
    <location>
        <begin position="187"/>
        <end position="327"/>
    </location>
</feature>
<reference evidence="20" key="1">
    <citation type="submission" date="2022-06" db="EMBL/GenBank/DDBJ databases">
        <title>New Polynucleobacter species.</title>
        <authorList>
            <person name="Hahn M.W."/>
        </authorList>
    </citation>
    <scope>NUCLEOTIDE SEQUENCE</scope>
    <source>
        <strain evidence="20">UK-FUSCHL-C3</strain>
    </source>
</reference>
<evidence type="ECO:0000256" key="5">
    <source>
        <dbReference type="ARBA" id="ARBA00023027"/>
    </source>
</evidence>
<dbReference type="RefSeq" id="WP_353438675.1">
    <property type="nucleotide sequence ID" value="NZ_CP099959.1"/>
</dbReference>
<evidence type="ECO:0000256" key="11">
    <source>
        <dbReference type="ARBA" id="ARBA00069372"/>
    </source>
</evidence>
<feature type="binding site" evidence="13">
    <location>
        <position position="263"/>
    </location>
    <ligand>
        <name>sn-glycerol 3-phosphate</name>
        <dbReference type="ChEBI" id="CHEBI:57597"/>
    </ligand>
</feature>
<sequence length="339" mass="35825">MNITVLGGGAWGTAIALSAARHHAPYSVCLWARDPQQMQALQIDAENKQYLPGISLPTELLLEADFQKALGRLRLGDLLVIATPMSGLSQILGDVLIQAKHPLNILYLCKGLEPNTALLPHQVLQRELAKHPSHTHAFGVLSGPSFAREVGEGLPCALTVASHQKEFCELVQQVFHHGNIRVYASDDLIGVELGGAIKNVLAIAAGIGDGLGLGMNARAALLTRGLAEMMRLTKAAGGKSETCMGLTGLGDLILTATGDLSRNRRVGLSLAAGQDLEHVLHALGHVAEGVLCAKAVTDLAKRLQVEMPICATVVEVLNGKLTVEQGVQALMGREPKAES</sequence>
<dbReference type="Pfam" id="PF01210">
    <property type="entry name" value="NAD_Gly3P_dh_N"/>
    <property type="match status" value="1"/>
</dbReference>
<evidence type="ECO:0000256" key="10">
    <source>
        <dbReference type="ARBA" id="ARBA00066687"/>
    </source>
</evidence>
<evidence type="ECO:0000256" key="15">
    <source>
        <dbReference type="PIRSR" id="PIRSR000114-2"/>
    </source>
</evidence>
<feature type="binding site" evidence="13">
    <location>
        <position position="145"/>
    </location>
    <ligand>
        <name>sn-glycerol 3-phosphate</name>
        <dbReference type="ChEBI" id="CHEBI:57597"/>
    </ligand>
</feature>
<dbReference type="PROSITE" id="PS00957">
    <property type="entry name" value="NAD_G3PDH"/>
    <property type="match status" value="1"/>
</dbReference>
<dbReference type="GO" id="GO:0005829">
    <property type="term" value="C:cytosol"/>
    <property type="evidence" value="ECO:0007669"/>
    <property type="project" value="TreeGrafter"/>
</dbReference>
<protein>
    <recommendedName>
        <fullName evidence="11 13">Glycerol-3-phosphate dehydrogenase [NAD(P)+]</fullName>
        <ecNumber evidence="10 13">1.1.1.94</ecNumber>
    </recommendedName>
    <alternativeName>
        <fullName evidence="13">NAD(P)(+)-dependent glycerol-3-phosphate dehydrogenase</fullName>
    </alternativeName>
    <alternativeName>
        <fullName evidence="12 13">NAD(P)H-dependent dihydroxyacetone-phosphate reductase</fullName>
    </alternativeName>
</protein>
<feature type="binding site" evidence="13">
    <location>
        <position position="262"/>
    </location>
    <ligand>
        <name>sn-glycerol 3-phosphate</name>
        <dbReference type="ChEBI" id="CHEBI:57597"/>
    </ligand>
</feature>
<evidence type="ECO:0000256" key="6">
    <source>
        <dbReference type="ARBA" id="ARBA00023098"/>
    </source>
</evidence>
<dbReference type="HAMAP" id="MF_00394">
    <property type="entry name" value="NAD_Glyc3P_dehydrog"/>
    <property type="match status" value="1"/>
</dbReference>
<feature type="binding site" evidence="13">
    <location>
        <position position="33"/>
    </location>
    <ligand>
        <name>NADPH</name>
        <dbReference type="ChEBI" id="CHEBI:57783"/>
    </ligand>
</feature>